<keyword evidence="3" id="KW-1185">Reference proteome</keyword>
<dbReference type="EMBL" id="FNYY01000001">
    <property type="protein sequence ID" value="SEI62331.1"/>
    <property type="molecule type" value="Genomic_DNA"/>
</dbReference>
<name>A0A975ZLV9_9RHOB</name>
<dbReference type="AlphaFoldDB" id="A0A975ZLV9"/>
<sequence>MARTLHITAPRHRAPSLPRLSALLALHRQRRALSRMDAARLDDLGLSAEEARREAGKPIWDIPAHWRR</sequence>
<proteinExistence type="predicted"/>
<accession>A0A975ZLV9</accession>
<dbReference type="Pfam" id="PF06568">
    <property type="entry name" value="YjiS-like"/>
    <property type="match status" value="1"/>
</dbReference>
<dbReference type="RefSeq" id="WP_048530257.1">
    <property type="nucleotide sequence ID" value="NZ_CATLQZ010000004.1"/>
</dbReference>
<comment type="caution">
    <text evidence="2">The sequence shown here is derived from an EMBL/GenBank/DDBJ whole genome shotgun (WGS) entry which is preliminary data.</text>
</comment>
<protein>
    <recommendedName>
        <fullName evidence="1">YjiS-like domain-containing protein</fullName>
    </recommendedName>
</protein>
<gene>
    <name evidence="2" type="ORF">SAMN04487940_101418</name>
</gene>
<dbReference type="InterPro" id="IPR009506">
    <property type="entry name" value="YjiS-like"/>
</dbReference>
<evidence type="ECO:0000313" key="3">
    <source>
        <dbReference type="Proteomes" id="UP000182932"/>
    </source>
</evidence>
<organism evidence="2 3">
    <name type="scientific">Marinovum algicola</name>
    <dbReference type="NCBI Taxonomy" id="42444"/>
    <lineage>
        <taxon>Bacteria</taxon>
        <taxon>Pseudomonadati</taxon>
        <taxon>Pseudomonadota</taxon>
        <taxon>Alphaproteobacteria</taxon>
        <taxon>Rhodobacterales</taxon>
        <taxon>Roseobacteraceae</taxon>
        <taxon>Marinovum</taxon>
    </lineage>
</organism>
<evidence type="ECO:0000259" key="1">
    <source>
        <dbReference type="Pfam" id="PF06568"/>
    </source>
</evidence>
<feature type="domain" description="YjiS-like" evidence="1">
    <location>
        <begin position="20"/>
        <end position="52"/>
    </location>
</feature>
<evidence type="ECO:0000313" key="2">
    <source>
        <dbReference type="EMBL" id="SEI62331.1"/>
    </source>
</evidence>
<reference evidence="2 3" key="1">
    <citation type="submission" date="2016-10" db="EMBL/GenBank/DDBJ databases">
        <authorList>
            <person name="Varghese N."/>
            <person name="Submissions S."/>
        </authorList>
    </citation>
    <scope>NUCLEOTIDE SEQUENCE [LARGE SCALE GENOMIC DNA]</scope>
    <source>
        <strain evidence="2 3">FF3</strain>
    </source>
</reference>
<dbReference type="GeneID" id="80816685"/>
<dbReference type="Proteomes" id="UP000182932">
    <property type="component" value="Unassembled WGS sequence"/>
</dbReference>